<dbReference type="GO" id="GO:0005794">
    <property type="term" value="C:Golgi apparatus"/>
    <property type="evidence" value="ECO:0007669"/>
    <property type="project" value="TreeGrafter"/>
</dbReference>
<evidence type="ECO:0000313" key="9">
    <source>
        <dbReference type="Proteomes" id="UP001285441"/>
    </source>
</evidence>
<comment type="subcellular location">
    <subcellularLocation>
        <location evidence="1">Membrane</location>
        <topology evidence="1">Multi-pass membrane protein</topology>
    </subcellularLocation>
</comment>
<keyword evidence="4 7" id="KW-0472">Membrane</keyword>
<feature type="compositionally biased region" description="Pro residues" evidence="6">
    <location>
        <begin position="588"/>
        <end position="601"/>
    </location>
</feature>
<evidence type="ECO:0000256" key="3">
    <source>
        <dbReference type="ARBA" id="ARBA00022989"/>
    </source>
</evidence>
<organism evidence="8 9">
    <name type="scientific">Podospora didyma</name>
    <dbReference type="NCBI Taxonomy" id="330526"/>
    <lineage>
        <taxon>Eukaryota</taxon>
        <taxon>Fungi</taxon>
        <taxon>Dikarya</taxon>
        <taxon>Ascomycota</taxon>
        <taxon>Pezizomycotina</taxon>
        <taxon>Sordariomycetes</taxon>
        <taxon>Sordariomycetidae</taxon>
        <taxon>Sordariales</taxon>
        <taxon>Podosporaceae</taxon>
        <taxon>Podospora</taxon>
    </lineage>
</organism>
<dbReference type="GO" id="GO:0016020">
    <property type="term" value="C:membrane"/>
    <property type="evidence" value="ECO:0007669"/>
    <property type="project" value="UniProtKB-SubCell"/>
</dbReference>
<feature type="compositionally biased region" description="Basic and acidic residues" evidence="6">
    <location>
        <begin position="563"/>
        <end position="584"/>
    </location>
</feature>
<protein>
    <submittedName>
        <fullName evidence="8">COPII vesicles protein Yip3</fullName>
    </submittedName>
</protein>
<reference evidence="8" key="1">
    <citation type="journal article" date="2023" name="Mol. Phylogenet. Evol.">
        <title>Genome-scale phylogeny and comparative genomics of the fungal order Sordariales.</title>
        <authorList>
            <person name="Hensen N."/>
            <person name="Bonometti L."/>
            <person name="Westerberg I."/>
            <person name="Brannstrom I.O."/>
            <person name="Guillou S."/>
            <person name="Cros-Aarteil S."/>
            <person name="Calhoun S."/>
            <person name="Haridas S."/>
            <person name="Kuo A."/>
            <person name="Mondo S."/>
            <person name="Pangilinan J."/>
            <person name="Riley R."/>
            <person name="LaButti K."/>
            <person name="Andreopoulos B."/>
            <person name="Lipzen A."/>
            <person name="Chen C."/>
            <person name="Yan M."/>
            <person name="Daum C."/>
            <person name="Ng V."/>
            <person name="Clum A."/>
            <person name="Steindorff A."/>
            <person name="Ohm R.A."/>
            <person name="Martin F."/>
            <person name="Silar P."/>
            <person name="Natvig D.O."/>
            <person name="Lalanne C."/>
            <person name="Gautier V."/>
            <person name="Ament-Velasquez S.L."/>
            <person name="Kruys A."/>
            <person name="Hutchinson M.I."/>
            <person name="Powell A.J."/>
            <person name="Barry K."/>
            <person name="Miller A.N."/>
            <person name="Grigoriev I.V."/>
            <person name="Debuchy R."/>
            <person name="Gladieux P."/>
            <person name="Hiltunen Thoren M."/>
            <person name="Johannesson H."/>
        </authorList>
    </citation>
    <scope>NUCLEOTIDE SEQUENCE</scope>
    <source>
        <strain evidence="8">CBS 232.78</strain>
    </source>
</reference>
<feature type="transmembrane region" description="Helical" evidence="7">
    <location>
        <begin position="119"/>
        <end position="138"/>
    </location>
</feature>
<evidence type="ECO:0000256" key="6">
    <source>
        <dbReference type="SAM" id="MobiDB-lite"/>
    </source>
</evidence>
<comment type="caution">
    <text evidence="8">The sequence shown here is derived from an EMBL/GenBank/DDBJ whole genome shotgun (WGS) entry which is preliminary data.</text>
</comment>
<evidence type="ECO:0000256" key="4">
    <source>
        <dbReference type="ARBA" id="ARBA00023136"/>
    </source>
</evidence>
<feature type="compositionally biased region" description="Low complexity" evidence="6">
    <location>
        <begin position="376"/>
        <end position="395"/>
    </location>
</feature>
<evidence type="ECO:0000313" key="8">
    <source>
        <dbReference type="EMBL" id="KAK3393501.1"/>
    </source>
</evidence>
<feature type="compositionally biased region" description="Pro residues" evidence="6">
    <location>
        <begin position="364"/>
        <end position="375"/>
    </location>
</feature>
<proteinExistence type="predicted"/>
<keyword evidence="3 7" id="KW-1133">Transmembrane helix</keyword>
<keyword evidence="2 7" id="KW-0812">Transmembrane</keyword>
<feature type="compositionally biased region" description="Polar residues" evidence="6">
    <location>
        <begin position="442"/>
        <end position="468"/>
    </location>
</feature>
<accession>A0AAE0U767</accession>
<keyword evidence="9" id="KW-1185">Reference proteome</keyword>
<dbReference type="PANTHER" id="PTHR19317">
    <property type="entry name" value="PRENYLATED RAB ACCEPTOR 1-RELATED"/>
    <property type="match status" value="1"/>
</dbReference>
<feature type="coiled-coil region" evidence="5">
    <location>
        <begin position="272"/>
        <end position="324"/>
    </location>
</feature>
<evidence type="ECO:0000256" key="2">
    <source>
        <dbReference type="ARBA" id="ARBA00022692"/>
    </source>
</evidence>
<feature type="transmembrane region" description="Helical" evidence="7">
    <location>
        <begin position="88"/>
        <end position="107"/>
    </location>
</feature>
<feature type="region of interest" description="Disordered" evidence="6">
    <location>
        <begin position="327"/>
        <end position="622"/>
    </location>
</feature>
<name>A0AAE0U767_9PEZI</name>
<dbReference type="PANTHER" id="PTHR19317:SF0">
    <property type="entry name" value="PRENYLATED RAB ACCEPTOR PROTEIN 1"/>
    <property type="match status" value="1"/>
</dbReference>
<dbReference type="Proteomes" id="UP001285441">
    <property type="component" value="Unassembled WGS sequence"/>
</dbReference>
<dbReference type="InterPro" id="IPR004895">
    <property type="entry name" value="Prenylated_rab_accept_PRA1"/>
</dbReference>
<sequence length="622" mass="68764">MARIQIPIDMLTSRLNLSDRFASMRSGSIASRFSNLRPISEFFDFKRLSKPANFAETQSRVNYNLGHFSSNYAVVFVMFFIYSMLTNLPLLLDILFVMGSMFLIGKLDGRDLELGQQRFTTSQLYTGVCIIAIPVALWSSPFATMLWLIGASGATILAPQWGRPSRRERRKRAARNESEEEEERWWDNGRRVVEEVETDDSDTQGVGLASNALGKRIASDPLEFTGIDLGDRSGGSRPRRNYAYQQDGDSTSDEDSARESGGSRHSQRLSLLEREEALADSVMARIRRAQAKGKTDVKLSKEELEAYERRRRRIEDEERRKRRETRIAIPISQLEPAPRKKRHSIVGDSPPQQYSPGDEGLQRPLPPMGYFPPPSSSRAPRPRSGTASSRPPSRTAVDREQSSSPFSYSYVNADHASSLRHSSDPVLGRPSSRNSQSRRDSLLSTHQSLATATSGVSASSMPDASRQPQGAVDPFQFMTTGPNSPYHAGATATRRTVMSPPVGYGARTSPPGGGPVASRTRQHQQESSDEDTSSEESSESEGAKIVQRPGSRTVNTGSANQGRGRESVIVTERRPEPEQERPPSREATPPPPSRPSPPAVQSPPRRKAVGGASNSARRRRGR</sequence>
<evidence type="ECO:0000256" key="5">
    <source>
        <dbReference type="SAM" id="Coils"/>
    </source>
</evidence>
<gene>
    <name evidence="8" type="ORF">B0H63DRAFT_531321</name>
</gene>
<feature type="compositionally biased region" description="Acidic residues" evidence="6">
    <location>
        <begin position="527"/>
        <end position="539"/>
    </location>
</feature>
<feature type="compositionally biased region" description="Polar residues" evidence="6">
    <location>
        <begin position="550"/>
        <end position="561"/>
    </location>
</feature>
<keyword evidence="5" id="KW-0175">Coiled coil</keyword>
<evidence type="ECO:0000256" key="7">
    <source>
        <dbReference type="SAM" id="Phobius"/>
    </source>
</evidence>
<feature type="transmembrane region" description="Helical" evidence="7">
    <location>
        <begin position="63"/>
        <end position="82"/>
    </location>
</feature>
<evidence type="ECO:0000256" key="1">
    <source>
        <dbReference type="ARBA" id="ARBA00004141"/>
    </source>
</evidence>
<feature type="region of interest" description="Disordered" evidence="6">
    <location>
        <begin position="224"/>
        <end position="269"/>
    </location>
</feature>
<dbReference type="AlphaFoldDB" id="A0AAE0U767"/>
<dbReference type="Pfam" id="PF03208">
    <property type="entry name" value="PRA1"/>
    <property type="match status" value="1"/>
</dbReference>
<dbReference type="EMBL" id="JAULSW010000001">
    <property type="protein sequence ID" value="KAK3393501.1"/>
    <property type="molecule type" value="Genomic_DNA"/>
</dbReference>
<reference evidence="8" key="2">
    <citation type="submission" date="2023-06" db="EMBL/GenBank/DDBJ databases">
        <authorList>
            <consortium name="Lawrence Berkeley National Laboratory"/>
            <person name="Haridas S."/>
            <person name="Hensen N."/>
            <person name="Bonometti L."/>
            <person name="Westerberg I."/>
            <person name="Brannstrom I.O."/>
            <person name="Guillou S."/>
            <person name="Cros-Aarteil S."/>
            <person name="Calhoun S."/>
            <person name="Kuo A."/>
            <person name="Mondo S."/>
            <person name="Pangilinan J."/>
            <person name="Riley R."/>
            <person name="LaButti K."/>
            <person name="Andreopoulos B."/>
            <person name="Lipzen A."/>
            <person name="Chen C."/>
            <person name="Yanf M."/>
            <person name="Daum C."/>
            <person name="Ng V."/>
            <person name="Clum A."/>
            <person name="Steindorff A."/>
            <person name="Ohm R."/>
            <person name="Martin F."/>
            <person name="Silar P."/>
            <person name="Natvig D."/>
            <person name="Lalanne C."/>
            <person name="Gautier V."/>
            <person name="Ament-velasquez S.L."/>
            <person name="Kruys A."/>
            <person name="Hutchinson M.I."/>
            <person name="Powell A.J."/>
            <person name="Barry K."/>
            <person name="Miller A.N."/>
            <person name="Grigoriev I.V."/>
            <person name="Debuchy R."/>
            <person name="Gladieux P."/>
            <person name="Thoren M.H."/>
            <person name="Johannesson H."/>
        </authorList>
    </citation>
    <scope>NUCLEOTIDE SEQUENCE</scope>
    <source>
        <strain evidence="8">CBS 232.78</strain>
    </source>
</reference>